<dbReference type="EMBL" id="VDEP01000446">
    <property type="protein sequence ID" value="KAA1078884.1"/>
    <property type="molecule type" value="Genomic_DNA"/>
</dbReference>
<comment type="caution">
    <text evidence="2">The sequence shown here is derived from an EMBL/GenBank/DDBJ whole genome shotgun (WGS) entry which is preliminary data.</text>
</comment>
<organism evidence="2 3">
    <name type="scientific">Puccinia graminis f. sp. tritici</name>
    <dbReference type="NCBI Taxonomy" id="56615"/>
    <lineage>
        <taxon>Eukaryota</taxon>
        <taxon>Fungi</taxon>
        <taxon>Dikarya</taxon>
        <taxon>Basidiomycota</taxon>
        <taxon>Pucciniomycotina</taxon>
        <taxon>Pucciniomycetes</taxon>
        <taxon>Pucciniales</taxon>
        <taxon>Pucciniaceae</taxon>
        <taxon>Puccinia</taxon>
    </lineage>
</organism>
<sequence>MKTAIVKHYQPNSLNKMKEAIQQGWENIPVDHLKSLVKSRASEPPQGKVESAESADTAEKYSLYARRFLKTSLDGGLSGLAISLSSQSQRGGWHGIECEPLSDIGHSSRPRSTPTDQNRLDQPKVHKLHSAPFASITVPPSRWTTAGRAPRPQSAELLPPTSASLPASWASRIKVNVVKNISEGSKGTLIQQDKDK</sequence>
<reference evidence="2 3" key="1">
    <citation type="submission" date="2019-05" db="EMBL/GenBank/DDBJ databases">
        <title>Emergence of the Ug99 lineage of the wheat stem rust pathogen through somatic hybridization.</title>
        <authorList>
            <person name="Li F."/>
            <person name="Upadhyaya N.M."/>
            <person name="Sperschneider J."/>
            <person name="Matny O."/>
            <person name="Nguyen-Phuc H."/>
            <person name="Mago R."/>
            <person name="Raley C."/>
            <person name="Miller M.E."/>
            <person name="Silverstein K.A.T."/>
            <person name="Henningsen E."/>
            <person name="Hirsch C.D."/>
            <person name="Visser B."/>
            <person name="Pretorius Z.A."/>
            <person name="Steffenson B.J."/>
            <person name="Schwessinger B."/>
            <person name="Dodds P.N."/>
            <person name="Figueroa M."/>
        </authorList>
    </citation>
    <scope>NUCLEOTIDE SEQUENCE [LARGE SCALE GENOMIC DNA]</scope>
    <source>
        <strain evidence="2 3">Ug99</strain>
    </source>
</reference>
<accession>A0A5B0MS01</accession>
<dbReference type="AlphaFoldDB" id="A0A5B0MS01"/>
<evidence type="ECO:0000313" key="2">
    <source>
        <dbReference type="EMBL" id="KAA1078884.1"/>
    </source>
</evidence>
<name>A0A5B0MS01_PUCGR</name>
<evidence type="ECO:0000313" key="3">
    <source>
        <dbReference type="Proteomes" id="UP000325313"/>
    </source>
</evidence>
<feature type="region of interest" description="Disordered" evidence="1">
    <location>
        <begin position="90"/>
        <end position="163"/>
    </location>
</feature>
<gene>
    <name evidence="2" type="ORF">PGTUg99_015110</name>
</gene>
<evidence type="ECO:0000256" key="1">
    <source>
        <dbReference type="SAM" id="MobiDB-lite"/>
    </source>
</evidence>
<dbReference type="Proteomes" id="UP000325313">
    <property type="component" value="Unassembled WGS sequence"/>
</dbReference>
<proteinExistence type="predicted"/>
<protein>
    <submittedName>
        <fullName evidence="2">Uncharacterized protein</fullName>
    </submittedName>
</protein>